<dbReference type="InterPro" id="IPR011333">
    <property type="entry name" value="SKP1/BTB/POZ_sf"/>
</dbReference>
<dbReference type="AlphaFoldDB" id="A0A2L2T5Z8"/>
<dbReference type="PANTHER" id="PTHR47843">
    <property type="entry name" value="BTB DOMAIN-CONTAINING PROTEIN-RELATED"/>
    <property type="match status" value="1"/>
</dbReference>
<evidence type="ECO:0000313" key="3">
    <source>
        <dbReference type="Proteomes" id="UP000245910"/>
    </source>
</evidence>
<name>A0A2L2T5Z8_9HYPO</name>
<dbReference type="EMBL" id="LN649229">
    <property type="protein sequence ID" value="CEI66224.1"/>
    <property type="molecule type" value="Genomic_DNA"/>
</dbReference>
<evidence type="ECO:0008006" key="4">
    <source>
        <dbReference type="Google" id="ProtNLM"/>
    </source>
</evidence>
<evidence type="ECO:0000313" key="2">
    <source>
        <dbReference type="EMBL" id="CEI66224.1"/>
    </source>
</evidence>
<dbReference type="OrthoDB" id="1022638at2759"/>
<keyword evidence="3" id="KW-1185">Reference proteome</keyword>
<dbReference type="Gene3D" id="3.30.710.10">
    <property type="entry name" value="Potassium Channel Kv1.1, Chain A"/>
    <property type="match status" value="1"/>
</dbReference>
<accession>A0A2L2T5Z8</accession>
<evidence type="ECO:0000256" key="1">
    <source>
        <dbReference type="SAM" id="MobiDB-lite"/>
    </source>
</evidence>
<proteinExistence type="predicted"/>
<organism evidence="2 3">
    <name type="scientific">Fusarium venenatum</name>
    <dbReference type="NCBI Taxonomy" id="56646"/>
    <lineage>
        <taxon>Eukaryota</taxon>
        <taxon>Fungi</taxon>
        <taxon>Dikarya</taxon>
        <taxon>Ascomycota</taxon>
        <taxon>Pezizomycotina</taxon>
        <taxon>Sordariomycetes</taxon>
        <taxon>Hypocreomycetidae</taxon>
        <taxon>Hypocreales</taxon>
        <taxon>Nectriaceae</taxon>
        <taxon>Fusarium</taxon>
    </lineage>
</organism>
<dbReference type="CDD" id="cd18186">
    <property type="entry name" value="BTB_POZ_ZBTB_KLHL-like"/>
    <property type="match status" value="1"/>
</dbReference>
<feature type="region of interest" description="Disordered" evidence="1">
    <location>
        <begin position="1"/>
        <end position="30"/>
    </location>
</feature>
<dbReference type="STRING" id="56646.A0A2L2T5Z8"/>
<dbReference type="Proteomes" id="UP000245910">
    <property type="component" value="Chromosome I"/>
</dbReference>
<protein>
    <recommendedName>
        <fullName evidence="4">BTB domain-containing protein</fullName>
    </recommendedName>
</protein>
<sequence length="287" mass="32855">MQNTKSSRPGTWGKLVKQHPAFLGRSGPDPDPETFESFVVQNGFDNFSIEEHRLADYQIFNPNSPRSESVATNVVNSKTLKLLRGRGVEVRVGPTPSQDKTWSLSANLISFHSPYLKKAYLWKENNQINLPDHDPAVFGLFVEWMHYGSYDCSAFPKHPSINAKCWILGDYLLCTGFKVYALSCLFKEHVDAAFRISISVEDVRYVCSSTTSDSTLKRFYLDFVSDHFGDPYRLRGDMAGWETFLQDQPDVRSTLLRKLRYGPPPSDLMSRAYLTIWKRGILHQSRR</sequence>
<reference evidence="3" key="1">
    <citation type="submission" date="2014-10" db="EMBL/GenBank/DDBJ databases">
        <authorList>
            <person name="King R."/>
        </authorList>
    </citation>
    <scope>NUCLEOTIDE SEQUENCE [LARGE SCALE GENOMIC DNA]</scope>
    <source>
        <strain evidence="3">A3/5</strain>
    </source>
</reference>